<dbReference type="PROSITE" id="PS51257">
    <property type="entry name" value="PROKAR_LIPOPROTEIN"/>
    <property type="match status" value="1"/>
</dbReference>
<comment type="caution">
    <text evidence="2">The sequence shown here is derived from an EMBL/GenBank/DDBJ whole genome shotgun (WGS) entry which is preliminary data.</text>
</comment>
<dbReference type="EMBL" id="JBHTBN010000006">
    <property type="protein sequence ID" value="MFC7358395.1"/>
    <property type="molecule type" value="Genomic_DNA"/>
</dbReference>
<feature type="signal peptide" evidence="1">
    <location>
        <begin position="1"/>
        <end position="18"/>
    </location>
</feature>
<gene>
    <name evidence="2" type="ORF">ACFQO1_11905</name>
</gene>
<sequence length="205" mass="21898">MKKIIYILSIAVATSFLASCETESETSFLQISQDLGFVFTGSQGDIEDFLGSDTYDIMLSLGLDINSGSTPLNLNGIFRADPYCRAASTDPDSTIGCVLNPFQISFSNQDNDNLTIDYQAVQFNSDGTVGFQETGSGFISGDASGDFTVIVRATSGDGSVNATAFSGKVTFEGIVGYQDIFVQDIDTDNQQGALFNDEDGLAERQ</sequence>
<accession>A0ABW2MXR2</accession>
<organism evidence="2 3">
    <name type="scientific">Jejudonia soesokkakensis</name>
    <dbReference type="NCBI Taxonomy" id="1323432"/>
    <lineage>
        <taxon>Bacteria</taxon>
        <taxon>Pseudomonadati</taxon>
        <taxon>Bacteroidota</taxon>
        <taxon>Flavobacteriia</taxon>
        <taxon>Flavobacteriales</taxon>
        <taxon>Flavobacteriaceae</taxon>
        <taxon>Jejudonia</taxon>
    </lineage>
</organism>
<evidence type="ECO:0000313" key="3">
    <source>
        <dbReference type="Proteomes" id="UP001596415"/>
    </source>
</evidence>
<evidence type="ECO:0000256" key="1">
    <source>
        <dbReference type="SAM" id="SignalP"/>
    </source>
</evidence>
<feature type="chain" id="PRO_5045928929" evidence="1">
    <location>
        <begin position="19"/>
        <end position="205"/>
    </location>
</feature>
<dbReference type="RefSeq" id="WP_380218359.1">
    <property type="nucleotide sequence ID" value="NZ_JBHTBN010000006.1"/>
</dbReference>
<proteinExistence type="predicted"/>
<evidence type="ECO:0000313" key="2">
    <source>
        <dbReference type="EMBL" id="MFC7358395.1"/>
    </source>
</evidence>
<reference evidence="3" key="1">
    <citation type="journal article" date="2019" name="Int. J. Syst. Evol. Microbiol.">
        <title>The Global Catalogue of Microorganisms (GCM) 10K type strain sequencing project: providing services to taxonomists for standard genome sequencing and annotation.</title>
        <authorList>
            <consortium name="The Broad Institute Genomics Platform"/>
            <consortium name="The Broad Institute Genome Sequencing Center for Infectious Disease"/>
            <person name="Wu L."/>
            <person name="Ma J."/>
        </authorList>
    </citation>
    <scope>NUCLEOTIDE SEQUENCE [LARGE SCALE GENOMIC DNA]</scope>
    <source>
        <strain evidence="3">CGMCC 1.16306</strain>
    </source>
</reference>
<dbReference type="Proteomes" id="UP001596415">
    <property type="component" value="Unassembled WGS sequence"/>
</dbReference>
<name>A0ABW2MXR2_9FLAO</name>
<protein>
    <submittedName>
        <fullName evidence="2">Uncharacterized protein</fullName>
    </submittedName>
</protein>
<keyword evidence="1" id="KW-0732">Signal</keyword>
<keyword evidence="3" id="KW-1185">Reference proteome</keyword>